<evidence type="ECO:0000313" key="2">
    <source>
        <dbReference type="Proteomes" id="UP000499080"/>
    </source>
</evidence>
<dbReference type="Proteomes" id="UP000499080">
    <property type="component" value="Unassembled WGS sequence"/>
</dbReference>
<gene>
    <name evidence="1" type="ORF">AVEN_19896_1</name>
</gene>
<reference evidence="1 2" key="1">
    <citation type="journal article" date="2019" name="Sci. Rep.">
        <title>Orb-weaving spider Araneus ventricosus genome elucidates the spidroin gene catalogue.</title>
        <authorList>
            <person name="Kono N."/>
            <person name="Nakamura H."/>
            <person name="Ohtoshi R."/>
            <person name="Moran D.A.P."/>
            <person name="Shinohara A."/>
            <person name="Yoshida Y."/>
            <person name="Fujiwara M."/>
            <person name="Mori M."/>
            <person name="Tomita M."/>
            <person name="Arakawa K."/>
        </authorList>
    </citation>
    <scope>NUCLEOTIDE SEQUENCE [LARGE SCALE GENOMIC DNA]</scope>
</reference>
<proteinExistence type="predicted"/>
<name>A0A4Y2JAC8_ARAVE</name>
<dbReference type="AlphaFoldDB" id="A0A4Y2JAC8"/>
<accession>A0A4Y2JAC8</accession>
<dbReference type="EMBL" id="BGPR01003354">
    <property type="protein sequence ID" value="GBM87000.1"/>
    <property type="molecule type" value="Genomic_DNA"/>
</dbReference>
<evidence type="ECO:0000313" key="1">
    <source>
        <dbReference type="EMBL" id="GBM87000.1"/>
    </source>
</evidence>
<comment type="caution">
    <text evidence="1">The sequence shown here is derived from an EMBL/GenBank/DDBJ whole genome shotgun (WGS) entry which is preliminary data.</text>
</comment>
<dbReference type="OrthoDB" id="10541939at2759"/>
<organism evidence="1 2">
    <name type="scientific">Araneus ventricosus</name>
    <name type="common">Orbweaver spider</name>
    <name type="synonym">Epeira ventricosa</name>
    <dbReference type="NCBI Taxonomy" id="182803"/>
    <lineage>
        <taxon>Eukaryota</taxon>
        <taxon>Metazoa</taxon>
        <taxon>Ecdysozoa</taxon>
        <taxon>Arthropoda</taxon>
        <taxon>Chelicerata</taxon>
        <taxon>Arachnida</taxon>
        <taxon>Araneae</taxon>
        <taxon>Araneomorphae</taxon>
        <taxon>Entelegynae</taxon>
        <taxon>Araneoidea</taxon>
        <taxon>Araneidae</taxon>
        <taxon>Araneus</taxon>
    </lineage>
</organism>
<keyword evidence="2" id="KW-1185">Reference proteome</keyword>
<protein>
    <submittedName>
        <fullName evidence="1">Uncharacterized protein</fullName>
    </submittedName>
</protein>
<sequence length="110" mass="12422">MQLEPLSLVAYGGVMNVILRIEVLFNHCVLCPCRRNEPPEWNGFMGPDTRHISQWRVGCIYVYEISPATNNHEGKQCLSILITAPWDLNQEPASLVHNGSGQRDRGCEDD</sequence>